<evidence type="ECO:0000313" key="10">
    <source>
        <dbReference type="EMBL" id="KAG2211129.1"/>
    </source>
</evidence>
<sequence length="583" mass="64805">MNQIPIAIKEEDREDTPKVFKSIAPSTAVTTTKPQAASSSHAPPLQKNVPAFLNKLYSMVNDPESDDLICWSDDGASFFVNRQEDFARKVLPRFFKHNKFSSFVRQLNMYGFHKVPHLQQGVLETDSDSERWEFSNPHFQRNQPDLLLLVTRKKGPNTDEKEISNIDLQHILEEIQSIKKHQMNISTQLQSIQRDNQVLWQETVSARERHLRHQETIDKILRFLASVFSNGEKRPAISRKRRFLLGPADGDDHEAELDHYEQLQQQQQHEQQQDGPKPKKMPRQEQHFQQTQPSTSSTFNLDDYVSGKNDLAGLSASLPAHVKNSAASTPSTDLADAIALNDHSKNVENNASLSSINDFSNITNIPQLQNLQGLISLAQSNPHLLSQLTSEAFYGMPNNPPITTNPQQLSSSPAIANTLPISSPSSIALPPMNLSSSTAPGQLQQQHHQQQQQQQQQSGRSLNQLTNSISNIAGSADALNQDIDDLGISLQALAQHLGFDPTKANSPVNDMNADDQKLDDGVEGDLLDMDEFLNTYGPDVHANDPTSQEFSSATITDIPSSTNTRSPSPAMTTITHTSTTTQK</sequence>
<dbReference type="PRINTS" id="PR00056">
    <property type="entry name" value="HSFDOMAIN"/>
</dbReference>
<dbReference type="OrthoDB" id="60033at2759"/>
<evidence type="ECO:0000256" key="6">
    <source>
        <dbReference type="ARBA" id="ARBA00023242"/>
    </source>
</evidence>
<gene>
    <name evidence="10" type="ORF">INT46_004505</name>
</gene>
<feature type="domain" description="HSF-type DNA-binding" evidence="9">
    <location>
        <begin position="48"/>
        <end position="153"/>
    </location>
</feature>
<evidence type="ECO:0000256" key="4">
    <source>
        <dbReference type="ARBA" id="ARBA00023125"/>
    </source>
</evidence>
<feature type="compositionally biased region" description="Polar residues" evidence="8">
    <location>
        <begin position="287"/>
        <end position="300"/>
    </location>
</feature>
<accession>A0A8H7RHL3</accession>
<dbReference type="SMART" id="SM00415">
    <property type="entry name" value="HSF"/>
    <property type="match status" value="1"/>
</dbReference>
<name>A0A8H7RHL3_9FUNG</name>
<evidence type="ECO:0000256" key="7">
    <source>
        <dbReference type="RuleBase" id="RU004020"/>
    </source>
</evidence>
<dbReference type="GO" id="GO:0005634">
    <property type="term" value="C:nucleus"/>
    <property type="evidence" value="ECO:0007669"/>
    <property type="project" value="UniProtKB-SubCell"/>
</dbReference>
<evidence type="ECO:0000256" key="8">
    <source>
        <dbReference type="SAM" id="MobiDB-lite"/>
    </source>
</evidence>
<dbReference type="Gene3D" id="1.10.10.10">
    <property type="entry name" value="Winged helix-like DNA-binding domain superfamily/Winged helix DNA-binding domain"/>
    <property type="match status" value="1"/>
</dbReference>
<evidence type="ECO:0000256" key="3">
    <source>
        <dbReference type="ARBA" id="ARBA00023015"/>
    </source>
</evidence>
<evidence type="ECO:0000256" key="2">
    <source>
        <dbReference type="ARBA" id="ARBA00006403"/>
    </source>
</evidence>
<comment type="similarity">
    <text evidence="2 7">Belongs to the HSF family.</text>
</comment>
<feature type="region of interest" description="Disordered" evidence="8">
    <location>
        <begin position="540"/>
        <end position="583"/>
    </location>
</feature>
<dbReference type="Proteomes" id="UP000650833">
    <property type="component" value="Unassembled WGS sequence"/>
</dbReference>
<protein>
    <recommendedName>
        <fullName evidence="9">HSF-type DNA-binding domain-containing protein</fullName>
    </recommendedName>
</protein>
<dbReference type="EMBL" id="JAEPRC010000070">
    <property type="protein sequence ID" value="KAG2211129.1"/>
    <property type="molecule type" value="Genomic_DNA"/>
</dbReference>
<keyword evidence="11" id="KW-1185">Reference proteome</keyword>
<keyword evidence="5" id="KW-0804">Transcription</keyword>
<dbReference type="SUPFAM" id="SSF46785">
    <property type="entry name" value="Winged helix' DNA-binding domain"/>
    <property type="match status" value="1"/>
</dbReference>
<dbReference type="InterPro" id="IPR000232">
    <property type="entry name" value="HSF_DNA-bd"/>
</dbReference>
<feature type="compositionally biased region" description="Low complexity" evidence="8">
    <location>
        <begin position="572"/>
        <end position="583"/>
    </location>
</feature>
<comment type="subcellular location">
    <subcellularLocation>
        <location evidence="1">Nucleus</location>
    </subcellularLocation>
</comment>
<feature type="region of interest" description="Disordered" evidence="8">
    <location>
        <begin position="501"/>
        <end position="521"/>
    </location>
</feature>
<dbReference type="PANTHER" id="PTHR10015:SF427">
    <property type="entry name" value="HEAT SHOCK FACTOR PROTEIN"/>
    <property type="match status" value="1"/>
</dbReference>
<keyword evidence="6" id="KW-0539">Nucleus</keyword>
<feature type="region of interest" description="Disordered" evidence="8">
    <location>
        <begin position="396"/>
        <end position="462"/>
    </location>
</feature>
<feature type="compositionally biased region" description="Polar residues" evidence="8">
    <location>
        <begin position="544"/>
        <end position="571"/>
    </location>
</feature>
<dbReference type="GO" id="GO:0043565">
    <property type="term" value="F:sequence-specific DNA binding"/>
    <property type="evidence" value="ECO:0007669"/>
    <property type="project" value="InterPro"/>
</dbReference>
<dbReference type="GO" id="GO:0003700">
    <property type="term" value="F:DNA-binding transcription factor activity"/>
    <property type="evidence" value="ECO:0007669"/>
    <property type="project" value="InterPro"/>
</dbReference>
<keyword evidence="4" id="KW-0238">DNA-binding</keyword>
<organism evidence="10 11">
    <name type="scientific">Mucor plumbeus</name>
    <dbReference type="NCBI Taxonomy" id="97098"/>
    <lineage>
        <taxon>Eukaryota</taxon>
        <taxon>Fungi</taxon>
        <taxon>Fungi incertae sedis</taxon>
        <taxon>Mucoromycota</taxon>
        <taxon>Mucoromycotina</taxon>
        <taxon>Mucoromycetes</taxon>
        <taxon>Mucorales</taxon>
        <taxon>Mucorineae</taxon>
        <taxon>Mucoraceae</taxon>
        <taxon>Mucor</taxon>
    </lineage>
</organism>
<feature type="region of interest" description="Disordered" evidence="8">
    <location>
        <begin position="24"/>
        <end position="44"/>
    </location>
</feature>
<dbReference type="AlphaFoldDB" id="A0A8H7RHL3"/>
<feature type="compositionally biased region" description="Low complexity" evidence="8">
    <location>
        <begin position="442"/>
        <end position="457"/>
    </location>
</feature>
<feature type="compositionally biased region" description="Low complexity" evidence="8">
    <location>
        <begin position="262"/>
        <end position="274"/>
    </location>
</feature>
<evidence type="ECO:0000259" key="9">
    <source>
        <dbReference type="SMART" id="SM00415"/>
    </source>
</evidence>
<evidence type="ECO:0000313" key="11">
    <source>
        <dbReference type="Proteomes" id="UP000650833"/>
    </source>
</evidence>
<feature type="compositionally biased region" description="Polar residues" evidence="8">
    <location>
        <begin position="24"/>
        <end position="41"/>
    </location>
</feature>
<proteinExistence type="inferred from homology"/>
<dbReference type="FunFam" id="1.10.10.10:FF:000027">
    <property type="entry name" value="Heat shock transcription factor 1"/>
    <property type="match status" value="1"/>
</dbReference>
<feature type="compositionally biased region" description="Low complexity" evidence="8">
    <location>
        <begin position="419"/>
        <end position="431"/>
    </location>
</feature>
<keyword evidence="3" id="KW-0805">Transcription regulation</keyword>
<reference evidence="10" key="1">
    <citation type="submission" date="2020-12" db="EMBL/GenBank/DDBJ databases">
        <title>Metabolic potential, ecology and presence of endohyphal bacteria is reflected in genomic diversity of Mucoromycotina.</title>
        <authorList>
            <person name="Muszewska A."/>
            <person name="Okrasinska A."/>
            <person name="Steczkiewicz K."/>
            <person name="Drgas O."/>
            <person name="Orlowska M."/>
            <person name="Perlinska-Lenart U."/>
            <person name="Aleksandrzak-Piekarczyk T."/>
            <person name="Szatraj K."/>
            <person name="Zielenkiewicz U."/>
            <person name="Pilsyk S."/>
            <person name="Malc E."/>
            <person name="Mieczkowski P."/>
            <person name="Kruszewska J.S."/>
            <person name="Biernat P."/>
            <person name="Pawlowska J."/>
        </authorList>
    </citation>
    <scope>NUCLEOTIDE SEQUENCE</scope>
    <source>
        <strain evidence="10">CBS 226.32</strain>
    </source>
</reference>
<dbReference type="PANTHER" id="PTHR10015">
    <property type="entry name" value="HEAT SHOCK TRANSCRIPTION FACTOR"/>
    <property type="match status" value="1"/>
</dbReference>
<evidence type="ECO:0000256" key="1">
    <source>
        <dbReference type="ARBA" id="ARBA00004123"/>
    </source>
</evidence>
<dbReference type="Pfam" id="PF00447">
    <property type="entry name" value="HSF_DNA-bind"/>
    <property type="match status" value="1"/>
</dbReference>
<dbReference type="InterPro" id="IPR036388">
    <property type="entry name" value="WH-like_DNA-bd_sf"/>
</dbReference>
<dbReference type="InterPro" id="IPR036390">
    <property type="entry name" value="WH_DNA-bd_sf"/>
</dbReference>
<evidence type="ECO:0000256" key="5">
    <source>
        <dbReference type="ARBA" id="ARBA00023163"/>
    </source>
</evidence>
<comment type="caution">
    <text evidence="10">The sequence shown here is derived from an EMBL/GenBank/DDBJ whole genome shotgun (WGS) entry which is preliminary data.</text>
</comment>
<feature type="region of interest" description="Disordered" evidence="8">
    <location>
        <begin position="262"/>
        <end position="302"/>
    </location>
</feature>